<sequence length="505" mass="52215">MVRFRFTSKGFPTTSTGSGLIQKAMVVALVLLFANVKPVNGDGDGGLPCTLTLKDGSKYVQENINNVNGVTFSTAGTLTCEAVGPLDSGPCQDATISNCLSVVCNNNACQNADLSTRIGGVQCGAGACSSAELPDLCVVTYPDGSAYIGAAIEGITGLEYDASTSSLTCHTGCDGLTVSGCSSVASTSVCTLFQPDSSHHFDGTAYFGSALVTLDGIEFDADTNTLTCNLQYQYQSGPCQTATVSGCSQLICEDHACGGAIITAVPSIECSGNSACEGATIAELPNDTLVKCVGASSCLNSEITAADSSSGTRVICDGVYACGYNDRENITPINVDCVECRSDHACPKDKSSGCHFHGEKCQQGPQGSCPCSLTTSTGEIYLEQDINTLTDVSYHARTNSILCEGQLNGLCRDGTIMACHTVECSTRACKGTTVWKPNDLDCVGKWACKEAVLKKLPSGATASCNGERACVDAVFTTEEGSGVTVDCIDTESQACLRATLDNSAL</sequence>
<keyword evidence="3" id="KW-1185">Reference proteome</keyword>
<protein>
    <submittedName>
        <fullName evidence="2">Uncharacterized protein</fullName>
    </submittedName>
</protein>
<feature type="signal peptide" evidence="1">
    <location>
        <begin position="1"/>
        <end position="41"/>
    </location>
</feature>
<evidence type="ECO:0000313" key="2">
    <source>
        <dbReference type="EMBL" id="CAB9520202.1"/>
    </source>
</evidence>
<organism evidence="2 3">
    <name type="scientific">Seminavis robusta</name>
    <dbReference type="NCBI Taxonomy" id="568900"/>
    <lineage>
        <taxon>Eukaryota</taxon>
        <taxon>Sar</taxon>
        <taxon>Stramenopiles</taxon>
        <taxon>Ochrophyta</taxon>
        <taxon>Bacillariophyta</taxon>
        <taxon>Bacillariophyceae</taxon>
        <taxon>Bacillariophycidae</taxon>
        <taxon>Naviculales</taxon>
        <taxon>Naviculaceae</taxon>
        <taxon>Seminavis</taxon>
    </lineage>
</organism>
<comment type="caution">
    <text evidence="2">The sequence shown here is derived from an EMBL/GenBank/DDBJ whole genome shotgun (WGS) entry which is preliminary data.</text>
</comment>
<evidence type="ECO:0000256" key="1">
    <source>
        <dbReference type="SAM" id="SignalP"/>
    </source>
</evidence>
<feature type="chain" id="PRO_5040176601" evidence="1">
    <location>
        <begin position="42"/>
        <end position="505"/>
    </location>
</feature>
<dbReference type="EMBL" id="CAICTM010001080">
    <property type="protein sequence ID" value="CAB9520202.1"/>
    <property type="molecule type" value="Genomic_DNA"/>
</dbReference>
<dbReference type="AlphaFoldDB" id="A0A9N8EFL5"/>
<evidence type="ECO:0000313" key="3">
    <source>
        <dbReference type="Proteomes" id="UP001153069"/>
    </source>
</evidence>
<accession>A0A9N8EFL5</accession>
<dbReference type="Proteomes" id="UP001153069">
    <property type="component" value="Unassembled WGS sequence"/>
</dbReference>
<keyword evidence="1" id="KW-0732">Signal</keyword>
<reference evidence="2" key="1">
    <citation type="submission" date="2020-06" db="EMBL/GenBank/DDBJ databases">
        <authorList>
            <consortium name="Plant Systems Biology data submission"/>
        </authorList>
    </citation>
    <scope>NUCLEOTIDE SEQUENCE</scope>
    <source>
        <strain evidence="2">D6</strain>
    </source>
</reference>
<name>A0A9N8EFL5_9STRA</name>
<gene>
    <name evidence="2" type="ORF">SEMRO_1082_G239231.1</name>
</gene>
<proteinExistence type="predicted"/>